<gene>
    <name evidence="1" type="ORF">K3G42_005538</name>
</gene>
<dbReference type="Proteomes" id="UP000827872">
    <property type="component" value="Linkage Group LG11"/>
</dbReference>
<evidence type="ECO:0000313" key="1">
    <source>
        <dbReference type="EMBL" id="KAH8010493.1"/>
    </source>
</evidence>
<proteinExistence type="predicted"/>
<comment type="caution">
    <text evidence="1">The sequence shown here is derived from an EMBL/GenBank/DDBJ whole genome shotgun (WGS) entry which is preliminary data.</text>
</comment>
<sequence length="160" mass="17552">MLATAMEGHSSLLLTDSPFHGGADIGKPVNVKMQPSTNDYEEEQLSIRKRNPGNIFSVSWSGSLSVLFKRRVQLAESHPDSFSGLAHEKTAQSPFSVATLQKEIMLVCAGDQVSQELWLAATIISSFADTRHEIWKDSLCIVGVLADKHSSDLAHWLVAF</sequence>
<name>A0ACB8FUH3_9SAUR</name>
<evidence type="ECO:0000313" key="2">
    <source>
        <dbReference type="Proteomes" id="UP000827872"/>
    </source>
</evidence>
<keyword evidence="2" id="KW-1185">Reference proteome</keyword>
<accession>A0ACB8FUH3</accession>
<dbReference type="EMBL" id="CM037624">
    <property type="protein sequence ID" value="KAH8010493.1"/>
    <property type="molecule type" value="Genomic_DNA"/>
</dbReference>
<organism evidence="1 2">
    <name type="scientific">Sphaerodactylus townsendi</name>
    <dbReference type="NCBI Taxonomy" id="933632"/>
    <lineage>
        <taxon>Eukaryota</taxon>
        <taxon>Metazoa</taxon>
        <taxon>Chordata</taxon>
        <taxon>Craniata</taxon>
        <taxon>Vertebrata</taxon>
        <taxon>Euteleostomi</taxon>
        <taxon>Lepidosauria</taxon>
        <taxon>Squamata</taxon>
        <taxon>Bifurcata</taxon>
        <taxon>Gekkota</taxon>
        <taxon>Sphaerodactylidae</taxon>
        <taxon>Sphaerodactylus</taxon>
    </lineage>
</organism>
<protein>
    <submittedName>
        <fullName evidence="1">Uncharacterized protein</fullName>
    </submittedName>
</protein>
<reference evidence="1" key="1">
    <citation type="submission" date="2021-08" db="EMBL/GenBank/DDBJ databases">
        <title>The first chromosome-level gecko genome reveals the dynamic sex chromosomes of Neotropical dwarf geckos (Sphaerodactylidae: Sphaerodactylus).</title>
        <authorList>
            <person name="Pinto B.J."/>
            <person name="Keating S.E."/>
            <person name="Gamble T."/>
        </authorList>
    </citation>
    <scope>NUCLEOTIDE SEQUENCE</scope>
    <source>
        <strain evidence="1">TG3544</strain>
    </source>
</reference>